<dbReference type="CDD" id="cd09272">
    <property type="entry name" value="RNase_HI_RT_Ty1"/>
    <property type="match status" value="1"/>
</dbReference>
<accession>A0AB40CT53</accession>
<dbReference type="AlphaFoldDB" id="A0AB40CT53"/>
<dbReference type="GeneID" id="120279194"/>
<organism evidence="2 3">
    <name type="scientific">Dioscorea cayennensis subsp. rotundata</name>
    <name type="common">White Guinea yam</name>
    <name type="synonym">Dioscorea rotundata</name>
    <dbReference type="NCBI Taxonomy" id="55577"/>
    <lineage>
        <taxon>Eukaryota</taxon>
        <taxon>Viridiplantae</taxon>
        <taxon>Streptophyta</taxon>
        <taxon>Embryophyta</taxon>
        <taxon>Tracheophyta</taxon>
        <taxon>Spermatophyta</taxon>
        <taxon>Magnoliopsida</taxon>
        <taxon>Liliopsida</taxon>
        <taxon>Dioscoreales</taxon>
        <taxon>Dioscoreaceae</taxon>
        <taxon>Dioscorea</taxon>
    </lineage>
</organism>
<evidence type="ECO:0000313" key="3">
    <source>
        <dbReference type="RefSeq" id="XP_039141991.1"/>
    </source>
</evidence>
<dbReference type="PANTHER" id="PTHR11439:SF484">
    <property type="entry name" value="REVERSE TRANSCRIPTASE TY1_COPIA-TYPE DOMAIN-CONTAINING PROTEIN"/>
    <property type="match status" value="1"/>
</dbReference>
<dbReference type="SUPFAM" id="SSF56672">
    <property type="entry name" value="DNA/RNA polymerases"/>
    <property type="match status" value="1"/>
</dbReference>
<protein>
    <submittedName>
        <fullName evidence="3">Uncharacterized mitochondrial protein AtMg00810-like</fullName>
    </submittedName>
</protein>
<sequence>MNWVTDERDLYRIGLLREQVALHLKGKTIILVAYIDDLIIIGDEISAMKKFLSKQFHIIDLGKLKYFLGIEVLRSYDKLLLCQMKYMLDMLTESGLLGCKPVDSQMIPETKLMTEDGELLHDPERYRRLVGKLNYLIVMGFTDADWAGYPTSQRSTTGFYIFFCGNLVSWKSKKQTVVARSSAK</sequence>
<proteinExistence type="predicted"/>
<keyword evidence="2" id="KW-1185">Reference proteome</keyword>
<dbReference type="Proteomes" id="UP001515500">
    <property type="component" value="Chromosome 16"/>
</dbReference>
<reference evidence="3" key="1">
    <citation type="submission" date="2025-08" db="UniProtKB">
        <authorList>
            <consortium name="RefSeq"/>
        </authorList>
    </citation>
    <scope>IDENTIFICATION</scope>
</reference>
<evidence type="ECO:0000313" key="2">
    <source>
        <dbReference type="Proteomes" id="UP001515500"/>
    </source>
</evidence>
<dbReference type="InterPro" id="IPR043502">
    <property type="entry name" value="DNA/RNA_pol_sf"/>
</dbReference>
<dbReference type="InterPro" id="IPR013103">
    <property type="entry name" value="RVT_2"/>
</dbReference>
<gene>
    <name evidence="3" type="primary">LOC120279194</name>
</gene>
<dbReference type="Pfam" id="PF07727">
    <property type="entry name" value="RVT_2"/>
    <property type="match status" value="1"/>
</dbReference>
<dbReference type="RefSeq" id="XP_039141991.1">
    <property type="nucleotide sequence ID" value="XM_039286057.1"/>
</dbReference>
<dbReference type="PANTHER" id="PTHR11439">
    <property type="entry name" value="GAG-POL-RELATED RETROTRANSPOSON"/>
    <property type="match status" value="1"/>
</dbReference>
<feature type="domain" description="Reverse transcriptase Ty1/copia-type" evidence="1">
    <location>
        <begin position="26"/>
        <end position="107"/>
    </location>
</feature>
<name>A0AB40CT53_DIOCR</name>
<evidence type="ECO:0000259" key="1">
    <source>
        <dbReference type="Pfam" id="PF07727"/>
    </source>
</evidence>